<dbReference type="Ensembl" id="ENSSSCT00070057737.1">
    <property type="protein sequence ID" value="ENSSSCP00070049082.1"/>
    <property type="gene ID" value="ENSSSCG00070028782.1"/>
</dbReference>
<reference evidence="3 4" key="1">
    <citation type="submission" date="2017-08" db="EMBL/GenBank/DDBJ databases">
        <title>USMARCv1.0.</title>
        <authorList>
            <person name="Hannum G.I."/>
            <person name="Koren S."/>
            <person name="Schroeder S.G."/>
            <person name="Chin S.C."/>
            <person name="Nonneman D.J."/>
            <person name="Becker S.A."/>
            <person name="Rosen B.D."/>
            <person name="Bickhart D.M."/>
            <person name="Putnam N.H."/>
            <person name="Green R.E."/>
            <person name="Tuggle C.K."/>
            <person name="Liu H."/>
            <person name="Rohrer G.A."/>
            <person name="Warr A."/>
            <person name="Hall R."/>
            <person name="Kim K."/>
            <person name="Hume D.A."/>
            <person name="Talbot R."/>
            <person name="Chow W."/>
            <person name="Howe K."/>
            <person name="Schwartz A.S."/>
            <person name="Watson M."/>
            <person name="Archibald A.L."/>
            <person name="Phillippy A.M."/>
            <person name="Smith T.P.L."/>
        </authorList>
    </citation>
    <scope>NUCLEOTIDE SEQUENCE [LARGE SCALE GENOMIC DNA]</scope>
</reference>
<evidence type="ECO:0000313" key="3">
    <source>
        <dbReference type="Ensembl" id="ENSSSCP00070049082.1"/>
    </source>
</evidence>
<keyword evidence="2" id="KW-0732">Signal</keyword>
<reference evidence="3" key="2">
    <citation type="submission" date="2025-08" db="UniProtKB">
        <authorList>
            <consortium name="Ensembl"/>
        </authorList>
    </citation>
    <scope>IDENTIFICATION</scope>
</reference>
<proteinExistence type="predicted"/>
<feature type="region of interest" description="Disordered" evidence="1">
    <location>
        <begin position="86"/>
        <end position="133"/>
    </location>
</feature>
<feature type="signal peptide" evidence="2">
    <location>
        <begin position="1"/>
        <end position="24"/>
    </location>
</feature>
<protein>
    <submittedName>
        <fullName evidence="3">Uncharacterized protein</fullName>
    </submittedName>
</protein>
<feature type="chain" id="PRO_5021429166" evidence="2">
    <location>
        <begin position="25"/>
        <end position="133"/>
    </location>
</feature>
<organism evidence="3 4">
    <name type="scientific">Sus scrofa</name>
    <name type="common">Pig</name>
    <dbReference type="NCBI Taxonomy" id="9823"/>
    <lineage>
        <taxon>Eukaryota</taxon>
        <taxon>Metazoa</taxon>
        <taxon>Chordata</taxon>
        <taxon>Craniata</taxon>
        <taxon>Vertebrata</taxon>
        <taxon>Euteleostomi</taxon>
        <taxon>Mammalia</taxon>
        <taxon>Eutheria</taxon>
        <taxon>Laurasiatheria</taxon>
        <taxon>Artiodactyla</taxon>
        <taxon>Suina</taxon>
        <taxon>Suidae</taxon>
        <taxon>Sus</taxon>
    </lineage>
</organism>
<sequence>MSNFHNSLLVIYFMLDSFLIVSCPQNIHLEKTPGLTPSKISRGHVSTCPHFHQRMGTYFVWFYPHSLFAKHLPLAEGERCAHTCLHMPTKSSPAPTAPPSPSHLPSILTWDPEQEEPQELSREPHGQLCPDEP</sequence>
<evidence type="ECO:0000313" key="4">
    <source>
        <dbReference type="Proteomes" id="UP000314985"/>
    </source>
</evidence>
<evidence type="ECO:0000256" key="1">
    <source>
        <dbReference type="SAM" id="MobiDB-lite"/>
    </source>
</evidence>
<accession>A0A4X1W4J0</accession>
<dbReference type="AlphaFoldDB" id="A0A4X1W4J0"/>
<dbReference type="Proteomes" id="UP000314985">
    <property type="component" value="Chromosome 3"/>
</dbReference>
<evidence type="ECO:0000256" key="2">
    <source>
        <dbReference type="SAM" id="SignalP"/>
    </source>
</evidence>
<name>A0A4X1W4J0_PIG</name>